<name>A0ABP6JR26_9ACTN</name>
<keyword evidence="2" id="KW-0378">Hydrolase</keyword>
<evidence type="ECO:0000256" key="1">
    <source>
        <dbReference type="ARBA" id="ARBA00001946"/>
    </source>
</evidence>
<dbReference type="CDD" id="cd03424">
    <property type="entry name" value="NUDIX_ADPRase_Nudt5_UGPPase_Nudt14"/>
    <property type="match status" value="1"/>
</dbReference>
<dbReference type="PANTHER" id="PTHR11839">
    <property type="entry name" value="UDP/ADP-SUGAR PYROPHOSPHATASE"/>
    <property type="match status" value="1"/>
</dbReference>
<feature type="domain" description="Nudix hydrolase" evidence="3">
    <location>
        <begin position="28"/>
        <end position="174"/>
    </location>
</feature>
<dbReference type="EMBL" id="BAAAUD010000029">
    <property type="protein sequence ID" value="GAA2940669.1"/>
    <property type="molecule type" value="Genomic_DNA"/>
</dbReference>
<dbReference type="PANTHER" id="PTHR11839:SF18">
    <property type="entry name" value="NUDIX HYDROLASE DOMAIN-CONTAINING PROTEIN"/>
    <property type="match status" value="1"/>
</dbReference>
<dbReference type="RefSeq" id="WP_344494801.1">
    <property type="nucleotide sequence ID" value="NZ_BAAAUD010000029.1"/>
</dbReference>
<reference evidence="5" key="1">
    <citation type="journal article" date="2019" name="Int. J. Syst. Evol. Microbiol.">
        <title>The Global Catalogue of Microorganisms (GCM) 10K type strain sequencing project: providing services to taxonomists for standard genome sequencing and annotation.</title>
        <authorList>
            <consortium name="The Broad Institute Genomics Platform"/>
            <consortium name="The Broad Institute Genome Sequencing Center for Infectious Disease"/>
            <person name="Wu L."/>
            <person name="Ma J."/>
        </authorList>
    </citation>
    <scope>NUCLEOTIDE SEQUENCE [LARGE SCALE GENOMIC DNA]</scope>
    <source>
        <strain evidence="5">JCM 9088</strain>
    </source>
</reference>
<dbReference type="PROSITE" id="PS51462">
    <property type="entry name" value="NUDIX"/>
    <property type="match status" value="1"/>
</dbReference>
<keyword evidence="5" id="KW-1185">Reference proteome</keyword>
<comment type="caution">
    <text evidence="4">The sequence shown here is derived from an EMBL/GenBank/DDBJ whole genome shotgun (WGS) entry which is preliminary data.</text>
</comment>
<dbReference type="Proteomes" id="UP001500403">
    <property type="component" value="Unassembled WGS sequence"/>
</dbReference>
<dbReference type="SUPFAM" id="SSF55811">
    <property type="entry name" value="Nudix"/>
    <property type="match status" value="1"/>
</dbReference>
<dbReference type="Pfam" id="PF00293">
    <property type="entry name" value="NUDIX"/>
    <property type="match status" value="1"/>
</dbReference>
<evidence type="ECO:0000313" key="4">
    <source>
        <dbReference type="EMBL" id="GAA2940669.1"/>
    </source>
</evidence>
<protein>
    <recommendedName>
        <fullName evidence="3">Nudix hydrolase domain-containing protein</fullName>
    </recommendedName>
</protein>
<dbReference type="InterPro" id="IPR015797">
    <property type="entry name" value="NUDIX_hydrolase-like_dom_sf"/>
</dbReference>
<comment type="cofactor">
    <cofactor evidence="1">
        <name>Mg(2+)</name>
        <dbReference type="ChEBI" id="CHEBI:18420"/>
    </cofactor>
</comment>
<evidence type="ECO:0000313" key="5">
    <source>
        <dbReference type="Proteomes" id="UP001500403"/>
    </source>
</evidence>
<sequence>MDSELERAGSRRVYGDPDGRWCEVFLDTYRLPAGRTLELHRVRVGAGRTGVVVLARRDGLTLMVRQWRPAVGRWMWELPRGFGESGPAADALRELAEETGLRGGAAEVLALVDVDSGLLESEVAVVEVTVPADAVLGGGGSGDGEVASARWWSREELADGIRRGEVRDGFTLAALGVAAAYG</sequence>
<gene>
    <name evidence="4" type="ORF">GCM10010446_27420</name>
</gene>
<dbReference type="InterPro" id="IPR000086">
    <property type="entry name" value="NUDIX_hydrolase_dom"/>
</dbReference>
<evidence type="ECO:0000256" key="2">
    <source>
        <dbReference type="ARBA" id="ARBA00022801"/>
    </source>
</evidence>
<proteinExistence type="predicted"/>
<organism evidence="4 5">
    <name type="scientific">Streptomyces enissocaesilis</name>
    <dbReference type="NCBI Taxonomy" id="332589"/>
    <lineage>
        <taxon>Bacteria</taxon>
        <taxon>Bacillati</taxon>
        <taxon>Actinomycetota</taxon>
        <taxon>Actinomycetes</taxon>
        <taxon>Kitasatosporales</taxon>
        <taxon>Streptomycetaceae</taxon>
        <taxon>Streptomyces</taxon>
        <taxon>Streptomyces rochei group</taxon>
    </lineage>
</organism>
<evidence type="ECO:0000259" key="3">
    <source>
        <dbReference type="PROSITE" id="PS51462"/>
    </source>
</evidence>
<accession>A0ABP6JR26</accession>
<dbReference type="Gene3D" id="3.90.79.10">
    <property type="entry name" value="Nucleoside Triphosphate Pyrophosphohydrolase"/>
    <property type="match status" value="1"/>
</dbReference>